<protein>
    <submittedName>
        <fullName evidence="1">Uncharacterized protein</fullName>
    </submittedName>
</protein>
<organism evidence="1 2">
    <name type="scientific">Caballeronia arationis</name>
    <dbReference type="NCBI Taxonomy" id="1777142"/>
    <lineage>
        <taxon>Bacteria</taxon>
        <taxon>Pseudomonadati</taxon>
        <taxon>Pseudomonadota</taxon>
        <taxon>Betaproteobacteria</taxon>
        <taxon>Burkholderiales</taxon>
        <taxon>Burkholderiaceae</taxon>
        <taxon>Caballeronia</taxon>
    </lineage>
</organism>
<name>A0A7Z7IDV6_9BURK</name>
<accession>A0A7Z7IDV6</accession>
<dbReference type="AlphaFoldDB" id="A0A7Z7IDV6"/>
<proteinExistence type="predicted"/>
<sequence>MRLEFMLLSPDLGYEGFYYFLISDASNCGDSDICRLIFYCYYLMLGLNRYDTPTRGSTDSVLGLDALAEKDDHPPTLRWPTCFKACVQRIRAIFDPKECLN</sequence>
<evidence type="ECO:0000313" key="1">
    <source>
        <dbReference type="EMBL" id="SOE88850.1"/>
    </source>
</evidence>
<gene>
    <name evidence="1" type="ORF">SAMN05446927_7476</name>
</gene>
<dbReference type="Proteomes" id="UP000219522">
    <property type="component" value="Unassembled WGS sequence"/>
</dbReference>
<dbReference type="EMBL" id="OCSU01000003">
    <property type="protein sequence ID" value="SOE88850.1"/>
    <property type="molecule type" value="Genomic_DNA"/>
</dbReference>
<evidence type="ECO:0000313" key="2">
    <source>
        <dbReference type="Proteomes" id="UP000219522"/>
    </source>
</evidence>
<keyword evidence="2" id="KW-1185">Reference proteome</keyword>
<reference evidence="1 2" key="1">
    <citation type="submission" date="2017-09" db="EMBL/GenBank/DDBJ databases">
        <authorList>
            <person name="Varghese N."/>
            <person name="Submissions S."/>
        </authorList>
    </citation>
    <scope>NUCLEOTIDE SEQUENCE [LARGE SCALE GENOMIC DNA]</scope>
    <source>
        <strain evidence="1 2">OK806</strain>
    </source>
</reference>
<dbReference type="RefSeq" id="WP_097190856.1">
    <property type="nucleotide sequence ID" value="NZ_OCSU01000003.1"/>
</dbReference>
<comment type="caution">
    <text evidence="1">The sequence shown here is derived from an EMBL/GenBank/DDBJ whole genome shotgun (WGS) entry which is preliminary data.</text>
</comment>